<evidence type="ECO:0000313" key="2">
    <source>
        <dbReference type="EMBL" id="SCL95571.1"/>
    </source>
</evidence>
<dbReference type="NCBIfam" id="TIGR01590">
    <property type="entry name" value="yir-bir-cir_Pla"/>
    <property type="match status" value="1"/>
</dbReference>
<dbReference type="InterPro" id="IPR006477">
    <property type="entry name" value="Yir_bir_cir"/>
</dbReference>
<dbReference type="AlphaFoldDB" id="A0A1D3LAB4"/>
<reference evidence="2 3" key="1">
    <citation type="submission" date="2016-08" db="EMBL/GenBank/DDBJ databases">
        <authorList>
            <consortium name="Pathogen Informatics"/>
        </authorList>
    </citation>
    <scope>NUCLEOTIDE SEQUENCE [LARGE SCALE GENOMIC DNA]</scope>
    <source>
        <strain evidence="2 3">DK</strain>
    </source>
</reference>
<organism evidence="2 3">
    <name type="scientific">Plasmodium chabaudi adami</name>
    <dbReference type="NCBI Taxonomy" id="5826"/>
    <lineage>
        <taxon>Eukaryota</taxon>
        <taxon>Sar</taxon>
        <taxon>Alveolata</taxon>
        <taxon>Apicomplexa</taxon>
        <taxon>Aconoidasida</taxon>
        <taxon>Haemosporida</taxon>
        <taxon>Plasmodiidae</taxon>
        <taxon>Plasmodium</taxon>
        <taxon>Plasmodium (Vinckeia)</taxon>
    </lineage>
</organism>
<evidence type="ECO:0000313" key="3">
    <source>
        <dbReference type="Proteomes" id="UP000195879"/>
    </source>
</evidence>
<name>A0A1D3LAB4_PLACE</name>
<feature type="transmembrane region" description="Helical" evidence="1">
    <location>
        <begin position="261"/>
        <end position="282"/>
    </location>
</feature>
<dbReference type="Pfam" id="PF06022">
    <property type="entry name" value="Cir_Bir_Yir"/>
    <property type="match status" value="1"/>
</dbReference>
<keyword evidence="1" id="KW-0472">Membrane</keyword>
<gene>
    <name evidence="2" type="ORF">PCHDK_000545500</name>
</gene>
<keyword evidence="1" id="KW-1133">Transmembrane helix</keyword>
<protein>
    <submittedName>
        <fullName evidence="2">CIR protein</fullName>
    </submittedName>
</protein>
<dbReference type="Proteomes" id="UP000195879">
    <property type="component" value="Unassembled WGS sequence"/>
</dbReference>
<accession>A0A1D3LAB4</accession>
<sequence length="309" mass="35681">MASGVCNAIKTVDNFIVVKEEESRININFNQTLNYFCPYKEHYRKNECHSYNEMVSSAFIYLLNLFNIGNYNEDGLKIDKLVKYAILWLSYKLNQNPQSGIKTLNDFYTKHIQTNTKYTNIIDGVDTYKSYKDYIDKNNELMAINIKDIYKFYDALKSLCELYTVCNGKNKDSKNCLEAAKELGKIFGKLNDDFDIIEDSPYYKILSTLSTDYYNFKNKCNDSNCKDIPTLPPIKPTKSSAQDSVESSDVTSSSSIASKSISVLLIFAAIPISLGIAYKYSLFGFDKRLQRQYLREKVKKLKKKMEHYI</sequence>
<keyword evidence="1" id="KW-0812">Transmembrane</keyword>
<proteinExistence type="predicted"/>
<evidence type="ECO:0000256" key="1">
    <source>
        <dbReference type="SAM" id="Phobius"/>
    </source>
</evidence>
<dbReference type="EMBL" id="FMIO01000481">
    <property type="protein sequence ID" value="SCL95571.1"/>
    <property type="molecule type" value="Genomic_DNA"/>
</dbReference>